<organism evidence="1 2">
    <name type="scientific">Anaerolinea thermophila (strain DSM 14523 / JCM 11388 / NBRC 100420 / UNI-1)</name>
    <dbReference type="NCBI Taxonomy" id="926569"/>
    <lineage>
        <taxon>Bacteria</taxon>
        <taxon>Bacillati</taxon>
        <taxon>Chloroflexota</taxon>
        <taxon>Anaerolineae</taxon>
        <taxon>Anaerolineales</taxon>
        <taxon>Anaerolineaceae</taxon>
        <taxon>Anaerolinea</taxon>
    </lineage>
</organism>
<protein>
    <submittedName>
        <fullName evidence="1">L-asparaginase II family protein</fullName>
    </submittedName>
</protein>
<dbReference type="RefSeq" id="WP_013558743.1">
    <property type="nucleotide sequence ID" value="NC_014960.1"/>
</dbReference>
<keyword evidence="2" id="KW-1185">Reference proteome</keyword>
<dbReference type="PANTHER" id="PTHR42110:SF1">
    <property type="entry name" value="L-ASPARAGINASE, PUTATIVE (AFU_ORTHOLOGUE AFUA_3G11890)-RELATED"/>
    <property type="match status" value="1"/>
</dbReference>
<dbReference type="Pfam" id="PF06089">
    <property type="entry name" value="Asparaginase_II"/>
    <property type="match status" value="1"/>
</dbReference>
<dbReference type="HOGENOM" id="CLU_062004_0_0_0"/>
<dbReference type="Proteomes" id="UP000008922">
    <property type="component" value="Chromosome"/>
</dbReference>
<dbReference type="EMBL" id="AP012029">
    <property type="protein sequence ID" value="BAJ62346.1"/>
    <property type="molecule type" value="Genomic_DNA"/>
</dbReference>
<name>E8N011_ANATU</name>
<evidence type="ECO:0000313" key="2">
    <source>
        <dbReference type="Proteomes" id="UP000008922"/>
    </source>
</evidence>
<dbReference type="InterPro" id="IPR010349">
    <property type="entry name" value="Asparaginase_II"/>
</dbReference>
<evidence type="ECO:0000313" key="1">
    <source>
        <dbReference type="EMBL" id="BAJ62346.1"/>
    </source>
</evidence>
<sequence length="343" mass="36656">MNPYQPLVELTRGPLVESIHFGALAVVDSTGNLIASVGDPHHVANLRSSAKPFQALPLVESGVVDAFGITPRELAIICASHSGTEDHVAVLRGLQAKIGVSEDNLLCGTHYPLHEPTAQALRARGEAPTQNRHNCSGKHTGMLAGCQFNRFALEDYLNTEHPWQKRILQTFAQMVSLAPEDVPIGIDGCSAPTFAAPLQNAAHAYALLADPASLPEPRRSALNRIFHAMTTYPDMVAGPERFDTVLMQVTGGKVVAKGGAEGYQGMGVRPGALGPGSPGLGIAIKISDGDTGGRAVTLAAVQVLRLLGVLTAEELAGLTKFDRRPLYNWRKLEIGEIRPCFRW</sequence>
<dbReference type="eggNOG" id="COG4448">
    <property type="taxonomic scope" value="Bacteria"/>
</dbReference>
<gene>
    <name evidence="1" type="ordered locus">ANT_03120</name>
</gene>
<proteinExistence type="predicted"/>
<dbReference type="AlphaFoldDB" id="E8N011"/>
<dbReference type="OrthoDB" id="9770793at2"/>
<dbReference type="STRING" id="926569.ANT_03120"/>
<dbReference type="InParanoid" id="E8N011"/>
<accession>E8N011</accession>
<reference evidence="1 2" key="1">
    <citation type="submission" date="2010-12" db="EMBL/GenBank/DDBJ databases">
        <title>Whole genome sequence of Anaerolinea thermophila UNI-1.</title>
        <authorList>
            <person name="Narita-Yamada S."/>
            <person name="Kishi E."/>
            <person name="Watanabe Y."/>
            <person name="Takasaki K."/>
            <person name="Ankai A."/>
            <person name="Oguchi A."/>
            <person name="Fukui S."/>
            <person name="Takahashi M."/>
            <person name="Yashiro I."/>
            <person name="Hosoyama A."/>
            <person name="Sekiguchi Y."/>
            <person name="Hanada S."/>
            <person name="Fujita N."/>
        </authorList>
    </citation>
    <scope>NUCLEOTIDE SEQUENCE [LARGE SCALE GENOMIC DNA]</scope>
    <source>
        <strain evidence="2">DSM 14523 / JCM 11388 / NBRC 100420 / UNI-1</strain>
    </source>
</reference>
<dbReference type="PANTHER" id="PTHR42110">
    <property type="entry name" value="L-ASPARAGINASE, PUTATIVE (AFU_ORTHOLOGUE AFUA_3G11890)-RELATED"/>
    <property type="match status" value="1"/>
</dbReference>
<dbReference type="KEGG" id="atm:ANT_03120"/>